<keyword evidence="2" id="KW-1185">Reference proteome</keyword>
<gene>
    <name evidence="1" type="ORF">Amon02_000089700</name>
</gene>
<dbReference type="EMBL" id="BSXS01000371">
    <property type="protein sequence ID" value="GME72214.1"/>
    <property type="molecule type" value="Genomic_DNA"/>
</dbReference>
<dbReference type="Proteomes" id="UP001165064">
    <property type="component" value="Unassembled WGS sequence"/>
</dbReference>
<accession>A0ACB5SUQ6</accession>
<sequence length="112" mass="13376">MVYFKGVTFKHGCRYSLKPITITETDTVTAEIVMDLESDSSISHLFKLTIIDFYFCLFDFIITTLTVCLLDLDLMQHIQWFSNLIFKFDHLFHYTNVPILLLELMMYEQRWC</sequence>
<evidence type="ECO:0000313" key="2">
    <source>
        <dbReference type="Proteomes" id="UP001165064"/>
    </source>
</evidence>
<organism evidence="1 2">
    <name type="scientific">Ambrosiozyma monospora</name>
    <name type="common">Yeast</name>
    <name type="synonym">Endomycopsis monosporus</name>
    <dbReference type="NCBI Taxonomy" id="43982"/>
    <lineage>
        <taxon>Eukaryota</taxon>
        <taxon>Fungi</taxon>
        <taxon>Dikarya</taxon>
        <taxon>Ascomycota</taxon>
        <taxon>Saccharomycotina</taxon>
        <taxon>Pichiomycetes</taxon>
        <taxon>Pichiales</taxon>
        <taxon>Pichiaceae</taxon>
        <taxon>Ambrosiozyma</taxon>
    </lineage>
</organism>
<reference evidence="1" key="1">
    <citation type="submission" date="2023-04" db="EMBL/GenBank/DDBJ databases">
        <title>Ambrosiozyma monospora NBRC 10751.</title>
        <authorList>
            <person name="Ichikawa N."/>
            <person name="Sato H."/>
            <person name="Tonouchi N."/>
        </authorList>
    </citation>
    <scope>NUCLEOTIDE SEQUENCE</scope>
    <source>
        <strain evidence="1">NBRC 10751</strain>
    </source>
</reference>
<name>A0ACB5SUQ6_AMBMO</name>
<comment type="caution">
    <text evidence="1">The sequence shown here is derived from an EMBL/GenBank/DDBJ whole genome shotgun (WGS) entry which is preliminary data.</text>
</comment>
<evidence type="ECO:0000313" key="1">
    <source>
        <dbReference type="EMBL" id="GME72214.1"/>
    </source>
</evidence>
<protein>
    <submittedName>
        <fullName evidence="1">Unnamed protein product</fullName>
    </submittedName>
</protein>
<proteinExistence type="predicted"/>